<evidence type="ECO:0000256" key="2">
    <source>
        <dbReference type="ARBA" id="ARBA00010323"/>
    </source>
</evidence>
<evidence type="ECO:0000256" key="6">
    <source>
        <dbReference type="ARBA" id="ARBA00022989"/>
    </source>
</evidence>
<evidence type="ECO:0000313" key="12">
    <source>
        <dbReference type="Proteomes" id="UP000236311"/>
    </source>
</evidence>
<keyword evidence="8 9" id="KW-0012">Acyltransferase</keyword>
<keyword evidence="4 9" id="KW-0808">Transferase</keyword>
<accession>A0A2K4ZN82</accession>
<dbReference type="AlphaFoldDB" id="A0A2K4ZN82"/>
<sequence length="487" mass="56132">MLFNSVIFIAVFLPIALTGWFLLNRLKKPFYAKAFLTGMSLWFYGYYNLSYLWILLGSIFFNYGVSWLLAKTDRPGGRRRLLGMGLAGNLGLLFYYKYFNFFVDNCNFFFHGNIVVEEILLPLGISFFTFQQLSYLAERYRGTIAHGSFWDYSCFISFFPQLVAGPIVLYQEFVPQLQSPGVRRPSWDSLYDGFSLFILGLAKKVLLADTLAVVVNAEFDNILYLDALSAWAVVFFFVFELYFDFSGYSDMARGLGRMFGFRLPENFNAPLTAVSVKDFWRRWHMTLSRFLMTYIYFPLGGNRKGKARQCLNLAAVFLVSGIWHGASWNFVLWGCIHGLAVIWETIFPKLRFRWKAVNQLVTGIFLALAWVPFRCATLSDAVLLWRKLFAGGYTGMFAGICNQLQLAENYAVRKFLEIAAPQYVNLFYMLNYTVLLGICVILVTREKAEVWIAEKGRTARGTFCMATLFTWSFISLSQVSIFLYFNF</sequence>
<keyword evidence="6 10" id="KW-1133">Transmembrane helix</keyword>
<evidence type="ECO:0000256" key="1">
    <source>
        <dbReference type="ARBA" id="ARBA00004651"/>
    </source>
</evidence>
<evidence type="ECO:0000256" key="10">
    <source>
        <dbReference type="SAM" id="Phobius"/>
    </source>
</evidence>
<evidence type="ECO:0000313" key="11">
    <source>
        <dbReference type="EMBL" id="SOY31943.1"/>
    </source>
</evidence>
<dbReference type="InterPro" id="IPR051085">
    <property type="entry name" value="MB_O-acyltransferase"/>
</dbReference>
<feature type="transmembrane region" description="Helical" evidence="10">
    <location>
        <begin position="426"/>
        <end position="443"/>
    </location>
</feature>
<protein>
    <submittedName>
        <fullName evidence="11">Peptidoglycan O-acetyltransferase</fullName>
        <ecNumber evidence="11">2.3.1.-</ecNumber>
    </submittedName>
</protein>
<keyword evidence="12" id="KW-1185">Reference proteome</keyword>
<dbReference type="RefSeq" id="WP_103241921.1">
    <property type="nucleotide sequence ID" value="NZ_JANJZD010000037.1"/>
</dbReference>
<dbReference type="InterPro" id="IPR028362">
    <property type="entry name" value="AlgI"/>
</dbReference>
<dbReference type="GO" id="GO:0005886">
    <property type="term" value="C:plasma membrane"/>
    <property type="evidence" value="ECO:0007669"/>
    <property type="project" value="UniProtKB-SubCell"/>
</dbReference>
<dbReference type="InterPro" id="IPR024194">
    <property type="entry name" value="Ac/AlaTfrase_AlgI/DltB"/>
</dbReference>
<keyword evidence="5 10" id="KW-0812">Transmembrane</keyword>
<comment type="subcellular location">
    <subcellularLocation>
        <location evidence="1">Cell membrane</location>
        <topology evidence="1">Multi-pass membrane protein</topology>
    </subcellularLocation>
</comment>
<feature type="transmembrane region" description="Helical" evidence="10">
    <location>
        <begin position="190"/>
        <end position="215"/>
    </location>
</feature>
<evidence type="ECO:0000256" key="3">
    <source>
        <dbReference type="ARBA" id="ARBA00022475"/>
    </source>
</evidence>
<dbReference type="PANTHER" id="PTHR13285:SF23">
    <property type="entry name" value="TEICHOIC ACID D-ALANYLTRANSFERASE"/>
    <property type="match status" value="1"/>
</dbReference>
<dbReference type="EC" id="2.3.1.-" evidence="11"/>
<dbReference type="InterPro" id="IPR004299">
    <property type="entry name" value="MBOAT_fam"/>
</dbReference>
<evidence type="ECO:0000256" key="8">
    <source>
        <dbReference type="ARBA" id="ARBA00023315"/>
    </source>
</evidence>
<gene>
    <name evidence="11" type="primary">patA_6</name>
    <name evidence="11" type="ORF">AMURIS_04695</name>
</gene>
<feature type="transmembrane region" description="Helical" evidence="10">
    <location>
        <begin position="81"/>
        <end position="99"/>
    </location>
</feature>
<dbReference type="PANTHER" id="PTHR13285">
    <property type="entry name" value="ACYLTRANSFERASE"/>
    <property type="match status" value="1"/>
</dbReference>
<feature type="transmembrane region" description="Helical" evidence="10">
    <location>
        <begin position="119"/>
        <end position="137"/>
    </location>
</feature>
<organism evidence="11 12">
    <name type="scientific">Acetatifactor muris</name>
    <dbReference type="NCBI Taxonomy" id="879566"/>
    <lineage>
        <taxon>Bacteria</taxon>
        <taxon>Bacillati</taxon>
        <taxon>Bacillota</taxon>
        <taxon>Clostridia</taxon>
        <taxon>Lachnospirales</taxon>
        <taxon>Lachnospiraceae</taxon>
        <taxon>Acetatifactor</taxon>
    </lineage>
</organism>
<dbReference type="Pfam" id="PF03062">
    <property type="entry name" value="MBOAT"/>
    <property type="match status" value="1"/>
</dbReference>
<evidence type="ECO:0000256" key="9">
    <source>
        <dbReference type="PIRNR" id="PIRNR016636"/>
    </source>
</evidence>
<dbReference type="GO" id="GO:0016746">
    <property type="term" value="F:acyltransferase activity"/>
    <property type="evidence" value="ECO:0007669"/>
    <property type="project" value="UniProtKB-KW"/>
</dbReference>
<dbReference type="OrthoDB" id="9805788at2"/>
<proteinExistence type="inferred from homology"/>
<feature type="transmembrane region" description="Helical" evidence="10">
    <location>
        <begin position="222"/>
        <end position="243"/>
    </location>
</feature>
<evidence type="ECO:0000256" key="7">
    <source>
        <dbReference type="ARBA" id="ARBA00023136"/>
    </source>
</evidence>
<feature type="transmembrane region" description="Helical" evidence="10">
    <location>
        <begin position="6"/>
        <end position="23"/>
    </location>
</feature>
<dbReference type="PIRSF" id="PIRSF016636">
    <property type="entry name" value="AlgI_DltB"/>
    <property type="match status" value="1"/>
</dbReference>
<evidence type="ECO:0000256" key="5">
    <source>
        <dbReference type="ARBA" id="ARBA00022692"/>
    </source>
</evidence>
<evidence type="ECO:0000256" key="4">
    <source>
        <dbReference type="ARBA" id="ARBA00022679"/>
    </source>
</evidence>
<feature type="transmembrane region" description="Helical" evidence="10">
    <location>
        <begin position="149"/>
        <end position="170"/>
    </location>
</feature>
<keyword evidence="7 9" id="KW-0472">Membrane</keyword>
<reference evidence="11 12" key="1">
    <citation type="submission" date="2018-01" db="EMBL/GenBank/DDBJ databases">
        <authorList>
            <person name="Gaut B.S."/>
            <person name="Morton B.R."/>
            <person name="Clegg M.T."/>
            <person name="Duvall M.R."/>
        </authorList>
    </citation>
    <scope>NUCLEOTIDE SEQUENCE [LARGE SCALE GENOMIC DNA]</scope>
    <source>
        <strain evidence="11">GP69</strain>
    </source>
</reference>
<dbReference type="PIRSF" id="PIRSF500217">
    <property type="entry name" value="AlgI"/>
    <property type="match status" value="1"/>
</dbReference>
<name>A0A2K4ZN82_9FIRM</name>
<feature type="transmembrane region" description="Helical" evidence="10">
    <location>
        <begin position="463"/>
        <end position="485"/>
    </location>
</feature>
<comment type="similarity">
    <text evidence="2 9">Belongs to the membrane-bound acyltransferase family.</text>
</comment>
<keyword evidence="3 9" id="KW-1003">Cell membrane</keyword>
<feature type="transmembrane region" description="Helical" evidence="10">
    <location>
        <begin position="311"/>
        <end position="336"/>
    </location>
</feature>
<dbReference type="GO" id="GO:0042121">
    <property type="term" value="P:alginic acid biosynthetic process"/>
    <property type="evidence" value="ECO:0007669"/>
    <property type="project" value="InterPro"/>
</dbReference>
<feature type="transmembrane region" description="Helical" evidence="10">
    <location>
        <begin position="356"/>
        <end position="376"/>
    </location>
</feature>
<dbReference type="EMBL" id="OFSM01000035">
    <property type="protein sequence ID" value="SOY31943.1"/>
    <property type="molecule type" value="Genomic_DNA"/>
</dbReference>
<dbReference type="Proteomes" id="UP000236311">
    <property type="component" value="Unassembled WGS sequence"/>
</dbReference>